<keyword evidence="4" id="KW-1133">Transmembrane helix</keyword>
<evidence type="ECO:0000313" key="6">
    <source>
        <dbReference type="EMBL" id="CAK9011883.1"/>
    </source>
</evidence>
<protein>
    <recommendedName>
        <fullName evidence="5">RlmI-like PUA domain-containing protein</fullName>
    </recommendedName>
</protein>
<dbReference type="PANTHER" id="PTHR42873:SF1">
    <property type="entry name" value="S-ADENOSYLMETHIONINE-DEPENDENT METHYLTRANSFERASE DOMAIN-CONTAINING PROTEIN"/>
    <property type="match status" value="1"/>
</dbReference>
<keyword evidence="4" id="KW-0472">Membrane</keyword>
<feature type="domain" description="RlmI-like PUA" evidence="5">
    <location>
        <begin position="45"/>
        <end position="93"/>
    </location>
</feature>
<evidence type="ECO:0000256" key="2">
    <source>
        <dbReference type="ARBA" id="ARBA00022490"/>
    </source>
</evidence>
<proteinExistence type="predicted"/>
<gene>
    <name evidence="6" type="ORF">CCMP2556_LOCUS10634</name>
</gene>
<keyword evidence="3" id="KW-0808">Transferase</keyword>
<keyword evidence="4" id="KW-0812">Transmembrane</keyword>
<name>A0ABP0JCD4_9DINO</name>
<dbReference type="EMBL" id="CAXAMN010005002">
    <property type="protein sequence ID" value="CAK9011883.1"/>
    <property type="molecule type" value="Genomic_DNA"/>
</dbReference>
<dbReference type="Gene3D" id="2.30.130.10">
    <property type="entry name" value="PUA domain"/>
    <property type="match status" value="1"/>
</dbReference>
<dbReference type="Gene3D" id="3.40.50.150">
    <property type="entry name" value="Vaccinia Virus protein VP39"/>
    <property type="match status" value="1"/>
</dbReference>
<evidence type="ECO:0000313" key="7">
    <source>
        <dbReference type="Proteomes" id="UP001642484"/>
    </source>
</evidence>
<dbReference type="InterPro" id="IPR029063">
    <property type="entry name" value="SAM-dependent_MTases_sf"/>
</dbReference>
<evidence type="ECO:0000259" key="5">
    <source>
        <dbReference type="Pfam" id="PF17785"/>
    </source>
</evidence>
<evidence type="ECO:0000256" key="1">
    <source>
        <dbReference type="ARBA" id="ARBA00004496"/>
    </source>
</evidence>
<reference evidence="6 7" key="1">
    <citation type="submission" date="2024-02" db="EMBL/GenBank/DDBJ databases">
        <authorList>
            <person name="Chen Y."/>
            <person name="Shah S."/>
            <person name="Dougan E. K."/>
            <person name="Thang M."/>
            <person name="Chan C."/>
        </authorList>
    </citation>
    <scope>NUCLEOTIDE SEQUENCE [LARGE SCALE GENOMIC DNA]</scope>
</reference>
<dbReference type="InterPro" id="IPR041532">
    <property type="entry name" value="RlmI-like_PUA"/>
</dbReference>
<feature type="transmembrane region" description="Helical" evidence="4">
    <location>
        <begin position="390"/>
        <end position="411"/>
    </location>
</feature>
<keyword evidence="7" id="KW-1185">Reference proteome</keyword>
<evidence type="ECO:0000256" key="3">
    <source>
        <dbReference type="ARBA" id="ARBA00022679"/>
    </source>
</evidence>
<dbReference type="InterPro" id="IPR036974">
    <property type="entry name" value="PUA_sf"/>
</dbReference>
<dbReference type="Pfam" id="PF17785">
    <property type="entry name" value="PUA_3"/>
    <property type="match status" value="1"/>
</dbReference>
<accession>A0ABP0JCD4</accession>
<sequence length="471" mass="51680">MALAMEQRWARLLRAPSSCRRSANEAAEAAHRPRLVMAPRTKRAKGGDARVSRQMPWIFRNEVVNVPELIQHGKTSLLVDVENSEGRELGVAMCTLARSGGINILVRIKQGRMLTDNVAVHIDRSFLQGRLQRALEHRRRCFGDATSYRLVNAEGDLLPGVLCDRYGDTLCLQFTALAAEELLREELLAALEDLLSPKAIILRYDVREDRQLEQAHVRPPELARGASPGLLEVETASGFVFTADPLEEGWTSGAFFAERSLRKLLAEALRSSPEGQSSAVGERKGKAKGQPPVPQVLSLFGESSGIFAAWKGAKVTCALHKGEGEKVARAARELLARRNGCEEHVTYFSLGTEPRLDELGTCRGTFDVVLLEPPALAPSYGKLEEGERLYTAWIALAAAACVPKGLLLVACRSRTMSVVRLMRCINMGVWSAGLRARVVHRSAHAGLDSPIHFALQDTNQFQLVALRLAAL</sequence>
<keyword evidence="2" id="KW-0963">Cytoplasm</keyword>
<organism evidence="6 7">
    <name type="scientific">Durusdinium trenchii</name>
    <dbReference type="NCBI Taxonomy" id="1381693"/>
    <lineage>
        <taxon>Eukaryota</taxon>
        <taxon>Sar</taxon>
        <taxon>Alveolata</taxon>
        <taxon>Dinophyceae</taxon>
        <taxon>Suessiales</taxon>
        <taxon>Symbiodiniaceae</taxon>
        <taxon>Durusdinium</taxon>
    </lineage>
</organism>
<comment type="caution">
    <text evidence="6">The sequence shown here is derived from an EMBL/GenBank/DDBJ whole genome shotgun (WGS) entry which is preliminary data.</text>
</comment>
<dbReference type="SUPFAM" id="SSF53335">
    <property type="entry name" value="S-adenosyl-L-methionine-dependent methyltransferases"/>
    <property type="match status" value="1"/>
</dbReference>
<dbReference type="CDD" id="cd11572">
    <property type="entry name" value="RlmI_M_like"/>
    <property type="match status" value="1"/>
</dbReference>
<dbReference type="Proteomes" id="UP001642484">
    <property type="component" value="Unassembled WGS sequence"/>
</dbReference>
<evidence type="ECO:0000256" key="4">
    <source>
        <dbReference type="SAM" id="Phobius"/>
    </source>
</evidence>
<dbReference type="PANTHER" id="PTHR42873">
    <property type="entry name" value="RIBOSOMAL RNA LARGE SUBUNIT METHYLTRANSFERASE"/>
    <property type="match status" value="1"/>
</dbReference>
<comment type="subcellular location">
    <subcellularLocation>
        <location evidence="1">Cytoplasm</location>
    </subcellularLocation>
</comment>
<dbReference type="Gene3D" id="3.30.750.80">
    <property type="entry name" value="RNA methyltransferase domain (HRMD) like"/>
    <property type="match status" value="1"/>
</dbReference>